<proteinExistence type="predicted"/>
<keyword evidence="2 5" id="KW-0812">Transmembrane</keyword>
<feature type="non-terminal residue" evidence="6">
    <location>
        <position position="1"/>
    </location>
</feature>
<sequence>SMLDLFSNSGFLFSYCVGPYTSYMLFSSLCCIFPALFLITVLFMPETPIHLLKKNNRESALQSLARLRNESKEEIK</sequence>
<dbReference type="EMBL" id="JASPKZ010002327">
    <property type="protein sequence ID" value="KAJ9595589.1"/>
    <property type="molecule type" value="Genomic_DNA"/>
</dbReference>
<name>A0AAD8EMS4_DIPPU</name>
<comment type="caution">
    <text evidence="6">The sequence shown here is derived from an EMBL/GenBank/DDBJ whole genome shotgun (WGS) entry which is preliminary data.</text>
</comment>
<evidence type="ECO:0000256" key="2">
    <source>
        <dbReference type="ARBA" id="ARBA00022692"/>
    </source>
</evidence>
<dbReference type="Proteomes" id="UP001233999">
    <property type="component" value="Unassembled WGS sequence"/>
</dbReference>
<dbReference type="PANTHER" id="PTHR48021">
    <property type="match status" value="1"/>
</dbReference>
<evidence type="ECO:0000256" key="1">
    <source>
        <dbReference type="ARBA" id="ARBA00004370"/>
    </source>
</evidence>
<dbReference type="InterPro" id="IPR050549">
    <property type="entry name" value="MFS_Trehalose_Transporter"/>
</dbReference>
<evidence type="ECO:0000256" key="3">
    <source>
        <dbReference type="ARBA" id="ARBA00022989"/>
    </source>
</evidence>
<reference evidence="6" key="2">
    <citation type="submission" date="2023-05" db="EMBL/GenBank/DDBJ databases">
        <authorList>
            <person name="Fouks B."/>
        </authorList>
    </citation>
    <scope>NUCLEOTIDE SEQUENCE</scope>
    <source>
        <strain evidence="6">Stay&amp;Tobe</strain>
        <tissue evidence="6">Testes</tissue>
    </source>
</reference>
<keyword evidence="4 5" id="KW-0472">Membrane</keyword>
<accession>A0AAD8EMS4</accession>
<dbReference type="GO" id="GO:0022857">
    <property type="term" value="F:transmembrane transporter activity"/>
    <property type="evidence" value="ECO:0007669"/>
    <property type="project" value="InterPro"/>
</dbReference>
<comment type="subcellular location">
    <subcellularLocation>
        <location evidence="1">Membrane</location>
    </subcellularLocation>
</comment>
<protein>
    <submittedName>
        <fullName evidence="6">Uncharacterized protein</fullName>
    </submittedName>
</protein>
<keyword evidence="3 5" id="KW-1133">Transmembrane helix</keyword>
<dbReference type="GO" id="GO:0016020">
    <property type="term" value="C:membrane"/>
    <property type="evidence" value="ECO:0007669"/>
    <property type="project" value="UniProtKB-SubCell"/>
</dbReference>
<keyword evidence="7" id="KW-1185">Reference proteome</keyword>
<gene>
    <name evidence="6" type="ORF">L9F63_013210</name>
</gene>
<reference evidence="6" key="1">
    <citation type="journal article" date="2023" name="IScience">
        <title>Live-bearing cockroach genome reveals convergent evolutionary mechanisms linked to viviparity in insects and beyond.</title>
        <authorList>
            <person name="Fouks B."/>
            <person name="Harrison M.C."/>
            <person name="Mikhailova A.A."/>
            <person name="Marchal E."/>
            <person name="English S."/>
            <person name="Carruthers M."/>
            <person name="Jennings E.C."/>
            <person name="Chiamaka E.L."/>
            <person name="Frigard R.A."/>
            <person name="Pippel M."/>
            <person name="Attardo G.M."/>
            <person name="Benoit J.B."/>
            <person name="Bornberg-Bauer E."/>
            <person name="Tobe S.S."/>
        </authorList>
    </citation>
    <scope>NUCLEOTIDE SEQUENCE</scope>
    <source>
        <strain evidence="6">Stay&amp;Tobe</strain>
    </source>
</reference>
<dbReference type="SUPFAM" id="SSF103473">
    <property type="entry name" value="MFS general substrate transporter"/>
    <property type="match status" value="1"/>
</dbReference>
<dbReference type="Gene3D" id="1.20.1250.20">
    <property type="entry name" value="MFS general substrate transporter like domains"/>
    <property type="match status" value="1"/>
</dbReference>
<dbReference type="InterPro" id="IPR005828">
    <property type="entry name" value="MFS_sugar_transport-like"/>
</dbReference>
<feature type="transmembrane region" description="Helical" evidence="5">
    <location>
        <begin position="20"/>
        <end position="44"/>
    </location>
</feature>
<dbReference type="AlphaFoldDB" id="A0AAD8EMS4"/>
<evidence type="ECO:0000256" key="4">
    <source>
        <dbReference type="ARBA" id="ARBA00023136"/>
    </source>
</evidence>
<evidence type="ECO:0000313" key="6">
    <source>
        <dbReference type="EMBL" id="KAJ9595589.1"/>
    </source>
</evidence>
<evidence type="ECO:0000256" key="5">
    <source>
        <dbReference type="SAM" id="Phobius"/>
    </source>
</evidence>
<dbReference type="Pfam" id="PF00083">
    <property type="entry name" value="Sugar_tr"/>
    <property type="match status" value="1"/>
</dbReference>
<feature type="non-terminal residue" evidence="6">
    <location>
        <position position="76"/>
    </location>
</feature>
<organism evidence="6 7">
    <name type="scientific">Diploptera punctata</name>
    <name type="common">Pacific beetle cockroach</name>
    <dbReference type="NCBI Taxonomy" id="6984"/>
    <lineage>
        <taxon>Eukaryota</taxon>
        <taxon>Metazoa</taxon>
        <taxon>Ecdysozoa</taxon>
        <taxon>Arthropoda</taxon>
        <taxon>Hexapoda</taxon>
        <taxon>Insecta</taxon>
        <taxon>Pterygota</taxon>
        <taxon>Neoptera</taxon>
        <taxon>Polyneoptera</taxon>
        <taxon>Dictyoptera</taxon>
        <taxon>Blattodea</taxon>
        <taxon>Blaberoidea</taxon>
        <taxon>Blaberidae</taxon>
        <taxon>Diplopterinae</taxon>
        <taxon>Diploptera</taxon>
    </lineage>
</organism>
<dbReference type="InterPro" id="IPR036259">
    <property type="entry name" value="MFS_trans_sf"/>
</dbReference>
<dbReference type="PANTHER" id="PTHR48021:SF47">
    <property type="entry name" value="GH17672P"/>
    <property type="match status" value="1"/>
</dbReference>
<evidence type="ECO:0000313" key="7">
    <source>
        <dbReference type="Proteomes" id="UP001233999"/>
    </source>
</evidence>